<dbReference type="EMBL" id="JBEUOH010000011">
    <property type="protein sequence ID" value="KAL0881778.1"/>
    <property type="molecule type" value="Genomic_DNA"/>
</dbReference>
<dbReference type="Proteomes" id="UP001549920">
    <property type="component" value="Unassembled WGS sequence"/>
</dbReference>
<accession>A0ABR3HZ87</accession>
<organism evidence="2 3">
    <name type="scientific">Loxostege sticticalis</name>
    <name type="common">Beet webworm moth</name>
    <dbReference type="NCBI Taxonomy" id="481309"/>
    <lineage>
        <taxon>Eukaryota</taxon>
        <taxon>Metazoa</taxon>
        <taxon>Ecdysozoa</taxon>
        <taxon>Arthropoda</taxon>
        <taxon>Hexapoda</taxon>
        <taxon>Insecta</taxon>
        <taxon>Pterygota</taxon>
        <taxon>Neoptera</taxon>
        <taxon>Endopterygota</taxon>
        <taxon>Lepidoptera</taxon>
        <taxon>Glossata</taxon>
        <taxon>Ditrysia</taxon>
        <taxon>Pyraloidea</taxon>
        <taxon>Crambidae</taxon>
        <taxon>Pyraustinae</taxon>
        <taxon>Loxostege</taxon>
    </lineage>
</organism>
<evidence type="ECO:0000313" key="3">
    <source>
        <dbReference type="Proteomes" id="UP001549920"/>
    </source>
</evidence>
<feature type="chain" id="PRO_5046503796" evidence="1">
    <location>
        <begin position="18"/>
        <end position="169"/>
    </location>
</feature>
<evidence type="ECO:0000256" key="1">
    <source>
        <dbReference type="SAM" id="SignalP"/>
    </source>
</evidence>
<keyword evidence="3" id="KW-1185">Reference proteome</keyword>
<proteinExistence type="predicted"/>
<gene>
    <name evidence="2" type="ORF">ABMA27_001561</name>
</gene>
<keyword evidence="1" id="KW-0732">Signal</keyword>
<evidence type="ECO:0000313" key="2">
    <source>
        <dbReference type="EMBL" id="KAL0881778.1"/>
    </source>
</evidence>
<comment type="caution">
    <text evidence="2">The sequence shown here is derived from an EMBL/GenBank/DDBJ whole genome shotgun (WGS) entry which is preliminary data.</text>
</comment>
<reference evidence="2 3" key="1">
    <citation type="submission" date="2024-06" db="EMBL/GenBank/DDBJ databases">
        <title>A chromosome-level genome assembly of beet webworm, Loxostege sticticalis.</title>
        <authorList>
            <person name="Zhang Y."/>
        </authorList>
    </citation>
    <scope>NUCLEOTIDE SEQUENCE [LARGE SCALE GENOMIC DNA]</scope>
    <source>
        <strain evidence="2">AQ026</strain>
        <tissue evidence="2">Whole body</tissue>
    </source>
</reference>
<protein>
    <submittedName>
        <fullName evidence="2">Uncharacterized protein</fullName>
    </submittedName>
</protein>
<sequence>MFKAVSVCLFLIVAASAHQYEDLENLIEYGESPYGGFVVPYPYQEHNEVVVKPLPLYPDAIVSVVPSPVTEVGYSKLGLVSTVVSFGVGLVKKAVVFVLANAPALIIGTLAAFGVCKCTPICSMLSSVNSLSEVPTELRSFATPERLAKASDFVKKAIRKYRSLQEEEH</sequence>
<feature type="signal peptide" evidence="1">
    <location>
        <begin position="1"/>
        <end position="17"/>
    </location>
</feature>
<name>A0ABR3HZ87_LOXSC</name>